<evidence type="ECO:0000313" key="1">
    <source>
        <dbReference type="EMBL" id="RKP09019.1"/>
    </source>
</evidence>
<dbReference type="OrthoDB" id="7763451at2759"/>
<dbReference type="AlphaFoldDB" id="A0A4V1IWW9"/>
<accession>A0A4V1IWW9</accession>
<dbReference type="Proteomes" id="UP000271241">
    <property type="component" value="Unassembled WGS sequence"/>
</dbReference>
<gene>
    <name evidence="1" type="ORF">THASP1DRAFT_14813</name>
</gene>
<evidence type="ECO:0000313" key="2">
    <source>
        <dbReference type="Proteomes" id="UP000271241"/>
    </source>
</evidence>
<organism evidence="1 2">
    <name type="scientific">Thamnocephalis sphaerospora</name>
    <dbReference type="NCBI Taxonomy" id="78915"/>
    <lineage>
        <taxon>Eukaryota</taxon>
        <taxon>Fungi</taxon>
        <taxon>Fungi incertae sedis</taxon>
        <taxon>Zoopagomycota</taxon>
        <taxon>Zoopagomycotina</taxon>
        <taxon>Zoopagomycetes</taxon>
        <taxon>Zoopagales</taxon>
        <taxon>Sigmoideomycetaceae</taxon>
        <taxon>Thamnocephalis</taxon>
    </lineage>
</organism>
<name>A0A4V1IWW9_9FUNG</name>
<protein>
    <submittedName>
        <fullName evidence="1">Uncharacterized protein</fullName>
    </submittedName>
</protein>
<sequence>MHYATKERGCLSCRRAESAAKTATMLSNAVIADKQISVKYYFENEYTSEHTDSTGAAGAADGTSVEQEDKAKSSIVAELLASGFALSEGIIKRAQDFDAKFGVLAKAQDYYTHARGELAKIDEKYKVREMVVTRATALNNTYNITDKIYYAAGQVQDAATRALQSGPGQQASRMLSQAATRAIDTVAESRKIAEEKKSE</sequence>
<reference evidence="2" key="1">
    <citation type="journal article" date="2018" name="Nat. Microbiol.">
        <title>Leveraging single-cell genomics to expand the fungal tree of life.</title>
        <authorList>
            <person name="Ahrendt S.R."/>
            <person name="Quandt C.A."/>
            <person name="Ciobanu D."/>
            <person name="Clum A."/>
            <person name="Salamov A."/>
            <person name="Andreopoulos B."/>
            <person name="Cheng J.F."/>
            <person name="Woyke T."/>
            <person name="Pelin A."/>
            <person name="Henrissat B."/>
            <person name="Reynolds N.K."/>
            <person name="Benny G.L."/>
            <person name="Smith M.E."/>
            <person name="James T.Y."/>
            <person name="Grigoriev I.V."/>
        </authorList>
    </citation>
    <scope>NUCLEOTIDE SEQUENCE [LARGE SCALE GENOMIC DNA]</scope>
    <source>
        <strain evidence="2">RSA 1356</strain>
    </source>
</reference>
<keyword evidence="2" id="KW-1185">Reference proteome</keyword>
<dbReference type="EMBL" id="KZ992549">
    <property type="protein sequence ID" value="RKP09019.1"/>
    <property type="molecule type" value="Genomic_DNA"/>
</dbReference>
<dbReference type="STRING" id="78915.A0A4V1IWW9"/>
<proteinExistence type="predicted"/>